<keyword evidence="4" id="KW-0274">FAD</keyword>
<dbReference type="InterPro" id="IPR041504">
    <property type="entry name" value="AidB_N"/>
</dbReference>
<dbReference type="InterPro" id="IPR006089">
    <property type="entry name" value="Acyl-CoA_DH_CS"/>
</dbReference>
<dbReference type="PROSITE" id="PS00073">
    <property type="entry name" value="ACYL_COA_DH_2"/>
    <property type="match status" value="1"/>
</dbReference>
<dbReference type="SUPFAM" id="SSF47203">
    <property type="entry name" value="Acyl-CoA dehydrogenase C-terminal domain-like"/>
    <property type="match status" value="1"/>
</dbReference>
<feature type="domain" description="Adaptive response protein AidB N-terminal" evidence="7">
    <location>
        <begin position="8"/>
        <end position="158"/>
    </location>
</feature>
<dbReference type="InterPro" id="IPR052904">
    <property type="entry name" value="Acyl-CoA_dehydrogenase-like"/>
</dbReference>
<evidence type="ECO:0000256" key="3">
    <source>
        <dbReference type="ARBA" id="ARBA00022630"/>
    </source>
</evidence>
<name>A0A3B0RPU9_9ZZZZ</name>
<dbReference type="Gene3D" id="2.40.110.20">
    <property type="match status" value="1"/>
</dbReference>
<dbReference type="EMBL" id="UOEC01000111">
    <property type="protein sequence ID" value="VAV93682.1"/>
    <property type="molecule type" value="Genomic_DNA"/>
</dbReference>
<dbReference type="Gene3D" id="1.20.140.10">
    <property type="entry name" value="Butyryl-CoA Dehydrogenase, subunit A, domain 3"/>
    <property type="match status" value="1"/>
</dbReference>
<dbReference type="Gene3D" id="6.10.250.600">
    <property type="match status" value="1"/>
</dbReference>
<accession>A0A3B0RPU9</accession>
<gene>
    <name evidence="8" type="ORF">MNBD_ALPHA08-1818</name>
</gene>
<comment type="similarity">
    <text evidence="2">Belongs to the acyl-CoA dehydrogenase family.</text>
</comment>
<dbReference type="PANTHER" id="PTHR42707:SF3">
    <property type="entry name" value="ACYL-COA DEHYDROGENASE AIDB-RELATED"/>
    <property type="match status" value="1"/>
</dbReference>
<evidence type="ECO:0000256" key="4">
    <source>
        <dbReference type="ARBA" id="ARBA00022827"/>
    </source>
</evidence>
<dbReference type="PROSITE" id="PS00072">
    <property type="entry name" value="ACYL_COA_DH_1"/>
    <property type="match status" value="1"/>
</dbReference>
<feature type="domain" description="Acyl-CoA oxidase/dehydrogenase middle" evidence="6">
    <location>
        <begin position="173"/>
        <end position="266"/>
    </location>
</feature>
<dbReference type="Pfam" id="PF00441">
    <property type="entry name" value="Acyl-CoA_dh_1"/>
    <property type="match status" value="1"/>
</dbReference>
<proteinExistence type="inferred from homology"/>
<organism evidence="8">
    <name type="scientific">hydrothermal vent metagenome</name>
    <dbReference type="NCBI Taxonomy" id="652676"/>
    <lineage>
        <taxon>unclassified sequences</taxon>
        <taxon>metagenomes</taxon>
        <taxon>ecological metagenomes</taxon>
    </lineage>
</organism>
<reference evidence="8" key="1">
    <citation type="submission" date="2018-06" db="EMBL/GenBank/DDBJ databases">
        <authorList>
            <person name="Zhirakovskaya E."/>
        </authorList>
    </citation>
    <scope>NUCLEOTIDE SEQUENCE</scope>
</reference>
<dbReference type="AlphaFoldDB" id="A0A3B0RPU9"/>
<dbReference type="GO" id="GO:0003995">
    <property type="term" value="F:acyl-CoA dehydrogenase activity"/>
    <property type="evidence" value="ECO:0007669"/>
    <property type="project" value="InterPro"/>
</dbReference>
<evidence type="ECO:0000259" key="5">
    <source>
        <dbReference type="Pfam" id="PF00441"/>
    </source>
</evidence>
<comment type="cofactor">
    <cofactor evidence="1">
        <name>FAD</name>
        <dbReference type="ChEBI" id="CHEBI:57692"/>
    </cofactor>
</comment>
<evidence type="ECO:0000259" key="6">
    <source>
        <dbReference type="Pfam" id="PF02770"/>
    </source>
</evidence>
<dbReference type="SUPFAM" id="SSF56645">
    <property type="entry name" value="Acyl-CoA dehydrogenase NM domain-like"/>
    <property type="match status" value="1"/>
</dbReference>
<dbReference type="Pfam" id="PF18158">
    <property type="entry name" value="AidB_N"/>
    <property type="match status" value="1"/>
</dbReference>
<feature type="domain" description="Acyl-CoA dehydrogenase/oxidase C-terminal" evidence="5">
    <location>
        <begin position="276"/>
        <end position="430"/>
    </location>
</feature>
<dbReference type="InterPro" id="IPR009075">
    <property type="entry name" value="AcylCo_DH/oxidase_C"/>
</dbReference>
<evidence type="ECO:0000256" key="1">
    <source>
        <dbReference type="ARBA" id="ARBA00001974"/>
    </source>
</evidence>
<dbReference type="InterPro" id="IPR036250">
    <property type="entry name" value="AcylCo_DH-like_C"/>
</dbReference>
<evidence type="ECO:0000256" key="2">
    <source>
        <dbReference type="ARBA" id="ARBA00009347"/>
    </source>
</evidence>
<evidence type="ECO:0000259" key="7">
    <source>
        <dbReference type="Pfam" id="PF18158"/>
    </source>
</evidence>
<protein>
    <submittedName>
        <fullName evidence="8">Acyl-CoA dehydrogenase</fullName>
    </submittedName>
</protein>
<dbReference type="PANTHER" id="PTHR42707">
    <property type="entry name" value="ACYL-COA DEHYDROGENASE"/>
    <property type="match status" value="1"/>
</dbReference>
<keyword evidence="3" id="KW-0285">Flavoprotein</keyword>
<sequence>METHEVFNQSPDFADINFYSTDRALQSAIIANDGNADGLEAFGALAGRADTLELGRLANEFVPQLKLFDSKGNRLDRVDFHPSYHQIMAISTGHNLHNGSHTGVGNVNRAAIHYLATQMEASHCCPTTMTNAAIPVIKQSAEISDKWLEKLSNKKYDSGFCPIEQKTAATIGMGMTEKQGGTDVRANTTRAEPVGGDEFVLTGHKWFMSAPMSDAFLVLAQAPGGLTCFFLPRFLPDGQRNRIFIQQLKDKMGNRANASCEVEFEKAHAWLIGEQGRGVATIIEMVTYTRLDCAVASAGLMRSAIAQAIFHTRHRTVFQKKLIDQPLMQTVLGDMALDLEAGVALGFRLARSFDLQDHDETEALFARFMTPVIKYLVCKSLPKIANEAMECLGGNGYVEESPMARLYREAPLNAIWEGSGNVMCLDFLRAVAKDRDGFFSLLDSLQLDNASTSAITDMLGQQKDLEAGSRSIVELLGHATAARLLQQTAPGFIGDAYTESRLNGRFANTYGHINHSHASKLIERTLPG</sequence>
<dbReference type="Pfam" id="PF02770">
    <property type="entry name" value="Acyl-CoA_dh_M"/>
    <property type="match status" value="1"/>
</dbReference>
<dbReference type="InterPro" id="IPR009100">
    <property type="entry name" value="AcylCoA_DH/oxidase_NM_dom_sf"/>
</dbReference>
<evidence type="ECO:0000313" key="8">
    <source>
        <dbReference type="EMBL" id="VAV93682.1"/>
    </source>
</evidence>
<dbReference type="InterPro" id="IPR006091">
    <property type="entry name" value="Acyl-CoA_Oxase/DH_mid-dom"/>
</dbReference>